<protein>
    <submittedName>
        <fullName evidence="1">Phage head-tail connector protein</fullName>
    </submittedName>
</protein>
<proteinExistence type="predicted"/>
<accession>A0ABW9IFL4</accession>
<comment type="caution">
    <text evidence="1">The sequence shown here is derived from an EMBL/GenBank/DDBJ whole genome shotgun (WGS) entry which is preliminary data.</text>
</comment>
<dbReference type="Gene3D" id="1.10.3230.30">
    <property type="entry name" value="Phage gp6-like head-tail connector protein"/>
    <property type="match status" value="1"/>
</dbReference>
<keyword evidence="2" id="KW-1185">Reference proteome</keyword>
<dbReference type="RefSeq" id="WP_369279668.1">
    <property type="nucleotide sequence ID" value="NZ_JBJVMW010000053.1"/>
</dbReference>
<evidence type="ECO:0000313" key="2">
    <source>
        <dbReference type="Proteomes" id="UP001631993"/>
    </source>
</evidence>
<dbReference type="Proteomes" id="UP001631993">
    <property type="component" value="Unassembled WGS sequence"/>
</dbReference>
<dbReference type="Pfam" id="PF05135">
    <property type="entry name" value="Phage_connect_1"/>
    <property type="match status" value="1"/>
</dbReference>
<reference evidence="1 2" key="1">
    <citation type="submission" date="2024-12" db="EMBL/GenBank/DDBJ databases">
        <title>Forecasting of Potato common scab and diversities of Pathogenic streptomyces spp. in china.</title>
        <authorList>
            <person name="Handique U."/>
            <person name="Wu J."/>
        </authorList>
    </citation>
    <scope>NUCLEOTIDE SEQUENCE [LARGE SCALE GENOMIC DNA]</scope>
    <source>
        <strain evidence="1 2">ZRIMU1585</strain>
    </source>
</reference>
<gene>
    <name evidence="1" type="ORF">ACKI1S_10650</name>
</gene>
<evidence type="ECO:0000313" key="1">
    <source>
        <dbReference type="EMBL" id="MFM9646598.1"/>
    </source>
</evidence>
<sequence length="286" mass="30416">MITIAAGQSAALVWQAGAVLTGAQVTISPAAGGAAVFGPTAAGLGVSGTTYSLVWQVPSNTPQGSYTAVLSGTSGVTPVEVELPVFVSLLPLYETLAEIKERLKITDTDRDARLARLLASASRSIDKTTSRRFYLDPSPVARVLNPRGRVTVDGDGWHLLTADIGDVDDLAVDIGRAPAWSDVTAQVEAEPTDALEELKPITSLLRISGSWPDGGGQRVRVTARWGWPAVPDEIREATALLTLRLFKRTDSPEGVLGSSEWGVVRVSRQDPDVYALIERYILPGFA</sequence>
<dbReference type="CDD" id="cd08054">
    <property type="entry name" value="gp6"/>
    <property type="match status" value="1"/>
</dbReference>
<dbReference type="InterPro" id="IPR021146">
    <property type="entry name" value="Phage_gp6-like_head-tail"/>
</dbReference>
<dbReference type="EMBL" id="JBJVNE010000005">
    <property type="protein sequence ID" value="MFM9646598.1"/>
    <property type="molecule type" value="Genomic_DNA"/>
</dbReference>
<name>A0ABW9IFL4_STRGJ</name>
<organism evidence="1 2">
    <name type="scientific">Streptomyces galilaeus</name>
    <dbReference type="NCBI Taxonomy" id="33899"/>
    <lineage>
        <taxon>Bacteria</taxon>
        <taxon>Bacillati</taxon>
        <taxon>Actinomycetota</taxon>
        <taxon>Actinomycetes</taxon>
        <taxon>Kitasatosporales</taxon>
        <taxon>Streptomycetaceae</taxon>
        <taxon>Streptomyces</taxon>
    </lineage>
</organism>